<dbReference type="EMBL" id="BONO01000021">
    <property type="protein sequence ID" value="GIG37273.1"/>
    <property type="molecule type" value="Genomic_DNA"/>
</dbReference>
<dbReference type="Gene3D" id="3.10.129.10">
    <property type="entry name" value="Hotdog Thioesterase"/>
    <property type="match status" value="1"/>
</dbReference>
<dbReference type="InterPro" id="IPR029069">
    <property type="entry name" value="HotDog_dom_sf"/>
</dbReference>
<accession>A0A919PBS0</accession>
<evidence type="ECO:0000313" key="1">
    <source>
        <dbReference type="EMBL" id="GIG37273.1"/>
    </source>
</evidence>
<proteinExistence type="predicted"/>
<gene>
    <name evidence="1" type="ORF">Cpa01nite_26540</name>
</gene>
<name>A0A919PBS0_9CELL</name>
<dbReference type="CDD" id="cd00586">
    <property type="entry name" value="4HBT"/>
    <property type="match status" value="1"/>
</dbReference>
<sequence>MTMQVRWSDVDLFAHVNNAAYLRFLDDARFALFPSMGVDAAGRPTDSLLVVVKHEIEYLAPLPFRSEPIAVDVWVPRTGRSSVDFGYEVLDVAGAGGAEPVVYLRARSRMVQLDRGSHQPRPFTPEERAVFETYPGEAPVLHGW</sequence>
<comment type="caution">
    <text evidence="1">The sequence shown here is derived from an EMBL/GenBank/DDBJ whole genome shotgun (WGS) entry which is preliminary data.</text>
</comment>
<dbReference type="PANTHER" id="PTHR31793">
    <property type="entry name" value="4-HYDROXYBENZOYL-COA THIOESTERASE FAMILY MEMBER"/>
    <property type="match status" value="1"/>
</dbReference>
<dbReference type="AlphaFoldDB" id="A0A919PBS0"/>
<protein>
    <submittedName>
        <fullName evidence="1">Thioesterase</fullName>
    </submittedName>
</protein>
<dbReference type="Pfam" id="PF13279">
    <property type="entry name" value="4HBT_2"/>
    <property type="match status" value="1"/>
</dbReference>
<dbReference type="SUPFAM" id="SSF54637">
    <property type="entry name" value="Thioesterase/thiol ester dehydrase-isomerase"/>
    <property type="match status" value="1"/>
</dbReference>
<keyword evidence="2" id="KW-1185">Reference proteome</keyword>
<evidence type="ECO:0000313" key="2">
    <source>
        <dbReference type="Proteomes" id="UP000642125"/>
    </source>
</evidence>
<reference evidence="1" key="1">
    <citation type="submission" date="2021-01" db="EMBL/GenBank/DDBJ databases">
        <title>Whole genome shotgun sequence of Cellulomonas pakistanensis NBRC 110800.</title>
        <authorList>
            <person name="Komaki H."/>
            <person name="Tamura T."/>
        </authorList>
    </citation>
    <scope>NUCLEOTIDE SEQUENCE</scope>
    <source>
        <strain evidence="1">NBRC 110800</strain>
    </source>
</reference>
<dbReference type="PANTHER" id="PTHR31793:SF24">
    <property type="entry name" value="LONG-CHAIN ACYL-COA THIOESTERASE FADM"/>
    <property type="match status" value="1"/>
</dbReference>
<dbReference type="Proteomes" id="UP000642125">
    <property type="component" value="Unassembled WGS sequence"/>
</dbReference>
<dbReference type="GO" id="GO:0047617">
    <property type="term" value="F:fatty acyl-CoA hydrolase activity"/>
    <property type="evidence" value="ECO:0007669"/>
    <property type="project" value="TreeGrafter"/>
</dbReference>
<organism evidence="1 2">
    <name type="scientific">Cellulomonas pakistanensis</name>
    <dbReference type="NCBI Taxonomy" id="992287"/>
    <lineage>
        <taxon>Bacteria</taxon>
        <taxon>Bacillati</taxon>
        <taxon>Actinomycetota</taxon>
        <taxon>Actinomycetes</taxon>
        <taxon>Micrococcales</taxon>
        <taxon>Cellulomonadaceae</taxon>
        <taxon>Cellulomonas</taxon>
    </lineage>
</organism>
<dbReference type="InterPro" id="IPR050563">
    <property type="entry name" value="4-hydroxybenzoyl-CoA_TE"/>
</dbReference>